<evidence type="ECO:0000259" key="3">
    <source>
        <dbReference type="Pfam" id="PF13962"/>
    </source>
</evidence>
<evidence type="ECO:0000313" key="5">
    <source>
        <dbReference type="Proteomes" id="UP001229421"/>
    </source>
</evidence>
<dbReference type="AlphaFoldDB" id="A0AAD8L961"/>
<accession>A0AAD8L961</accession>
<comment type="caution">
    <text evidence="4">The sequence shown here is derived from an EMBL/GenBank/DDBJ whole genome shotgun (WGS) entry which is preliminary data.</text>
</comment>
<dbReference type="SUPFAM" id="SSF48403">
    <property type="entry name" value="Ankyrin repeat"/>
    <property type="match status" value="1"/>
</dbReference>
<keyword evidence="1" id="KW-0040">ANK repeat</keyword>
<name>A0AAD8L961_TARER</name>
<gene>
    <name evidence="4" type="ORF">QVD17_01114</name>
</gene>
<keyword evidence="5" id="KW-1185">Reference proteome</keyword>
<protein>
    <recommendedName>
        <fullName evidence="3">PGG domain-containing protein</fullName>
    </recommendedName>
</protein>
<feature type="transmembrane region" description="Helical" evidence="2">
    <location>
        <begin position="399"/>
        <end position="424"/>
    </location>
</feature>
<dbReference type="PROSITE" id="PS50297">
    <property type="entry name" value="ANK_REP_REGION"/>
    <property type="match status" value="1"/>
</dbReference>
<dbReference type="PROSITE" id="PS50088">
    <property type="entry name" value="ANK_REPEAT"/>
    <property type="match status" value="1"/>
</dbReference>
<keyword evidence="2" id="KW-0812">Transmembrane</keyword>
<feature type="transmembrane region" description="Helical" evidence="2">
    <location>
        <begin position="445"/>
        <end position="467"/>
    </location>
</feature>
<organism evidence="4 5">
    <name type="scientific">Tagetes erecta</name>
    <name type="common">African marigold</name>
    <dbReference type="NCBI Taxonomy" id="13708"/>
    <lineage>
        <taxon>Eukaryota</taxon>
        <taxon>Viridiplantae</taxon>
        <taxon>Streptophyta</taxon>
        <taxon>Embryophyta</taxon>
        <taxon>Tracheophyta</taxon>
        <taxon>Spermatophyta</taxon>
        <taxon>Magnoliopsida</taxon>
        <taxon>eudicotyledons</taxon>
        <taxon>Gunneridae</taxon>
        <taxon>Pentapetalae</taxon>
        <taxon>asterids</taxon>
        <taxon>campanulids</taxon>
        <taxon>Asterales</taxon>
        <taxon>Asteraceae</taxon>
        <taxon>Asteroideae</taxon>
        <taxon>Heliantheae alliance</taxon>
        <taxon>Tageteae</taxon>
        <taxon>Tagetes</taxon>
    </lineage>
</organism>
<evidence type="ECO:0000256" key="2">
    <source>
        <dbReference type="SAM" id="Phobius"/>
    </source>
</evidence>
<feature type="transmembrane region" description="Helical" evidence="2">
    <location>
        <begin position="473"/>
        <end position="498"/>
    </location>
</feature>
<proteinExistence type="predicted"/>
<feature type="transmembrane region" description="Helical" evidence="2">
    <location>
        <begin position="359"/>
        <end position="379"/>
    </location>
</feature>
<dbReference type="InterPro" id="IPR002110">
    <property type="entry name" value="Ankyrin_rpt"/>
</dbReference>
<keyword evidence="2" id="KW-1133">Transmembrane helix</keyword>
<dbReference type="GO" id="GO:0016020">
    <property type="term" value="C:membrane"/>
    <property type="evidence" value="ECO:0007669"/>
    <property type="project" value="TreeGrafter"/>
</dbReference>
<dbReference type="InterPro" id="IPR036770">
    <property type="entry name" value="Ankyrin_rpt-contain_sf"/>
</dbReference>
<evidence type="ECO:0000313" key="4">
    <source>
        <dbReference type="EMBL" id="KAK1435353.1"/>
    </source>
</evidence>
<keyword evidence="2" id="KW-0472">Membrane</keyword>
<dbReference type="Gene3D" id="1.25.40.20">
    <property type="entry name" value="Ankyrin repeat-containing domain"/>
    <property type="match status" value="1"/>
</dbReference>
<dbReference type="PANTHER" id="PTHR24177">
    <property type="entry name" value="CASKIN"/>
    <property type="match status" value="1"/>
</dbReference>
<dbReference type="Pfam" id="PF12796">
    <property type="entry name" value="Ank_2"/>
    <property type="match status" value="1"/>
</dbReference>
<dbReference type="Pfam" id="PF13962">
    <property type="entry name" value="PGG"/>
    <property type="match status" value="1"/>
</dbReference>
<dbReference type="InterPro" id="IPR026961">
    <property type="entry name" value="PGG_dom"/>
</dbReference>
<dbReference type="SMART" id="SM00248">
    <property type="entry name" value="ANK"/>
    <property type="match status" value="3"/>
</dbReference>
<dbReference type="Proteomes" id="UP001229421">
    <property type="component" value="Unassembled WGS sequence"/>
</dbReference>
<dbReference type="EMBL" id="JAUHHV010000001">
    <property type="protein sequence ID" value="KAK1435353.1"/>
    <property type="molecule type" value="Genomic_DNA"/>
</dbReference>
<feature type="repeat" description="ANK" evidence="1">
    <location>
        <begin position="81"/>
        <end position="113"/>
    </location>
</feature>
<reference evidence="4" key="1">
    <citation type="journal article" date="2023" name="bioRxiv">
        <title>Improved chromosome-level genome assembly for marigold (Tagetes erecta).</title>
        <authorList>
            <person name="Jiang F."/>
            <person name="Yuan L."/>
            <person name="Wang S."/>
            <person name="Wang H."/>
            <person name="Xu D."/>
            <person name="Wang A."/>
            <person name="Fan W."/>
        </authorList>
    </citation>
    <scope>NUCLEOTIDE SEQUENCE</scope>
    <source>
        <strain evidence="4">WSJ</strain>
        <tissue evidence="4">Leaf</tissue>
    </source>
</reference>
<dbReference type="PANTHER" id="PTHR24177:SF304">
    <property type="entry name" value="ANKYRIN REPEAT-CONTAINING DOMAIN, PGG DOMAIN PROTEIN-RELATED"/>
    <property type="match status" value="1"/>
</dbReference>
<evidence type="ECO:0000256" key="1">
    <source>
        <dbReference type="PROSITE-ProRule" id="PRU00023"/>
    </source>
</evidence>
<sequence length="519" mass="57478">MRSYDYATSDLPIHKAAIADDWDSVKRIFEQHPQLMTKQILEETPLIIAIGTNHSHRFVKKLVELIVAVGAKDKLFVASCGGNNPLHYAAKVGNTTAARLLVEQNPDMTLVANPYGNMPLTLAAFHGNKETMKYLLTVTPDLVTGDEGDSPYAGAAGGDLITLTLKAGYYAPTIKNIHDVKVNDYHRSLLIKLICQTVIEKVNHDTVWTILGSAVTTAVRYGSYDLIEECILTYPAIITYNVGGFNLFLAAIEHRQERVYNLLYKMYDHKVFASQQLDKEGNETALHIAAKLAPHHRLFVSTGAALQMQRELQWYQEIQNLIEPSYKEALNKEGKTPRMVFTENHNGLYVEGRDWMKNTASSCTLVAALIVTMAFAAAFTVPGGNKNDGIPLFQNNKSFMLFIVSDAVALFSSSTSVLMFLGILTSGFAETDFLQALPKRMTIGLLSLFISIAATMIAFSSVIALVLQGKVTWIGAPLVISESIPVCLFALLQFPLLVELVMSTYGRSIFHRHNARRIR</sequence>
<feature type="domain" description="PGG" evidence="3">
    <location>
        <begin position="354"/>
        <end position="464"/>
    </location>
</feature>